<dbReference type="EMBL" id="LWDX02073454">
    <property type="protein sequence ID" value="OEL13413.1"/>
    <property type="molecule type" value="Genomic_DNA"/>
</dbReference>
<sequence>LHQPRQALIMFRHFLQNKPMPTQ</sequence>
<organism evidence="1 2">
    <name type="scientific">Dichanthelium oligosanthes</name>
    <dbReference type="NCBI Taxonomy" id="888268"/>
    <lineage>
        <taxon>Eukaryota</taxon>
        <taxon>Viridiplantae</taxon>
        <taxon>Streptophyta</taxon>
        <taxon>Embryophyta</taxon>
        <taxon>Tracheophyta</taxon>
        <taxon>Spermatophyta</taxon>
        <taxon>Magnoliopsida</taxon>
        <taxon>Liliopsida</taxon>
        <taxon>Poales</taxon>
        <taxon>Poaceae</taxon>
        <taxon>PACMAD clade</taxon>
        <taxon>Panicoideae</taxon>
        <taxon>Panicodae</taxon>
        <taxon>Paniceae</taxon>
        <taxon>Dichantheliinae</taxon>
        <taxon>Dichanthelium</taxon>
    </lineage>
</organism>
<name>A0A1E5UKK4_9POAL</name>
<dbReference type="Proteomes" id="UP000095767">
    <property type="component" value="Unassembled WGS sequence"/>
</dbReference>
<proteinExistence type="predicted"/>
<reference evidence="1 2" key="1">
    <citation type="submission" date="2016-09" db="EMBL/GenBank/DDBJ databases">
        <title>The draft genome of Dichanthelium oligosanthes: A C3 panicoid grass species.</title>
        <authorList>
            <person name="Studer A.J."/>
            <person name="Schnable J.C."/>
            <person name="Brutnell T.P."/>
        </authorList>
    </citation>
    <scope>NUCLEOTIDE SEQUENCE [LARGE SCALE GENOMIC DNA]</scope>
    <source>
        <strain evidence="2">cv. Kellogg 1175</strain>
        <tissue evidence="1">Leaf</tissue>
    </source>
</reference>
<dbReference type="AlphaFoldDB" id="A0A1E5UKK4"/>
<feature type="non-terminal residue" evidence="1">
    <location>
        <position position="1"/>
    </location>
</feature>
<accession>A0A1E5UKK4</accession>
<protein>
    <submittedName>
        <fullName evidence="1">Uncharacterized protein</fullName>
    </submittedName>
</protein>
<evidence type="ECO:0000313" key="2">
    <source>
        <dbReference type="Proteomes" id="UP000095767"/>
    </source>
</evidence>
<keyword evidence="2" id="KW-1185">Reference proteome</keyword>
<comment type="caution">
    <text evidence="1">The sequence shown here is derived from an EMBL/GenBank/DDBJ whole genome shotgun (WGS) entry which is preliminary data.</text>
</comment>
<gene>
    <name evidence="1" type="ORF">BAE44_0025568</name>
</gene>
<evidence type="ECO:0000313" key="1">
    <source>
        <dbReference type="EMBL" id="OEL13413.1"/>
    </source>
</evidence>